<gene>
    <name evidence="2" type="ORF">BIU88_11035</name>
</gene>
<evidence type="ECO:0000259" key="1">
    <source>
        <dbReference type="Pfam" id="PF01636"/>
    </source>
</evidence>
<evidence type="ECO:0000313" key="2">
    <source>
        <dbReference type="EMBL" id="AOS85105.1"/>
    </source>
</evidence>
<evidence type="ECO:0000313" key="3">
    <source>
        <dbReference type="Proteomes" id="UP000095185"/>
    </source>
</evidence>
<dbReference type="EMBL" id="CP017305">
    <property type="protein sequence ID" value="AOS85105.1"/>
    <property type="molecule type" value="Genomic_DNA"/>
</dbReference>
<reference evidence="2" key="1">
    <citation type="submission" date="2016-09" db="EMBL/GenBank/DDBJ databases">
        <title>Genome sequence of Chlorobaculum limnaeum.</title>
        <authorList>
            <person name="Liu Z."/>
            <person name="Tank M."/>
            <person name="Bryant D.A."/>
        </authorList>
    </citation>
    <scope>NUCLEOTIDE SEQUENCE [LARGE SCALE GENOMIC DNA]</scope>
    <source>
        <strain evidence="2">DSM 1677</strain>
    </source>
</reference>
<proteinExistence type="predicted"/>
<dbReference type="STRING" id="274537.BIU88_11035"/>
<dbReference type="RefSeq" id="WP_069811643.1">
    <property type="nucleotide sequence ID" value="NZ_CP017305.1"/>
</dbReference>
<feature type="domain" description="Aminoglycoside phosphotransferase" evidence="1">
    <location>
        <begin position="20"/>
        <end position="253"/>
    </location>
</feature>
<sequence length="334" mass="38269">MDALDSIRQLYPPGERSNLDIQNIKGDASTRRYFRVKSPRGSAIACIDPAFCDATLGSYPFLIVHDLFACHDIRVPEVYETSGDTGVLLLEDCGNLMLQDEIPQLDADQLSARYRQIIDLLVRIQSIRPDEKTPESGIPFSLSFDEEKLMFEFDFFIEHALRGYFAERLDGRAIAELRGEFLAIARLLVLPEHFVLNHRDLHSRNIMLSGDEPVVIDFQDARLGLPQYDAVSLLRDSYVRLDLELVDELKRYHFDQLVRHNLTTMDEAEYFRLFDLMAFQRNVKAVGTFCYQTTVIGNRAFEPCIAPTLAYLREYIDARPELATAGRLLEPIIP</sequence>
<dbReference type="Gene3D" id="3.90.1200.10">
    <property type="match status" value="1"/>
</dbReference>
<dbReference type="Proteomes" id="UP000095185">
    <property type="component" value="Chromosome"/>
</dbReference>
<keyword evidence="3" id="KW-1185">Reference proteome</keyword>
<organism evidence="2 3">
    <name type="scientific">Chlorobaculum limnaeum</name>
    <dbReference type="NCBI Taxonomy" id="274537"/>
    <lineage>
        <taxon>Bacteria</taxon>
        <taxon>Pseudomonadati</taxon>
        <taxon>Chlorobiota</taxon>
        <taxon>Chlorobiia</taxon>
        <taxon>Chlorobiales</taxon>
        <taxon>Chlorobiaceae</taxon>
        <taxon>Chlorobaculum</taxon>
    </lineage>
</organism>
<dbReference type="SUPFAM" id="SSF56112">
    <property type="entry name" value="Protein kinase-like (PK-like)"/>
    <property type="match status" value="1"/>
</dbReference>
<dbReference type="AlphaFoldDB" id="A0A1D8D540"/>
<dbReference type="Pfam" id="PF01636">
    <property type="entry name" value="APH"/>
    <property type="match status" value="1"/>
</dbReference>
<dbReference type="InterPro" id="IPR002575">
    <property type="entry name" value="Aminoglycoside_PTrfase"/>
</dbReference>
<dbReference type="OrthoDB" id="9784461at2"/>
<dbReference type="KEGG" id="clz:BIU88_11035"/>
<dbReference type="Gene3D" id="3.30.200.20">
    <property type="entry name" value="Phosphorylase Kinase, domain 1"/>
    <property type="match status" value="1"/>
</dbReference>
<accession>A0A1D8D540</accession>
<dbReference type="GO" id="GO:0016740">
    <property type="term" value="F:transferase activity"/>
    <property type="evidence" value="ECO:0007669"/>
    <property type="project" value="UniProtKB-KW"/>
</dbReference>
<dbReference type="InterPro" id="IPR011009">
    <property type="entry name" value="Kinase-like_dom_sf"/>
</dbReference>
<name>A0A1D8D540_CHLLM</name>
<protein>
    <submittedName>
        <fullName evidence="2">Aminoglycoside phosphotransferase</fullName>
    </submittedName>
</protein>